<accession>A0A2M8HC19</accession>
<evidence type="ECO:0000313" key="2">
    <source>
        <dbReference type="EMBL" id="PJC94080.1"/>
    </source>
</evidence>
<gene>
    <name evidence="2" type="ORF">CUC44_05095</name>
</gene>
<dbReference type="Proteomes" id="UP000232060">
    <property type="component" value="Unassembled WGS sequence"/>
</dbReference>
<keyword evidence="1" id="KW-1133">Transmembrane helix</keyword>
<evidence type="ECO:0000256" key="1">
    <source>
        <dbReference type="SAM" id="Phobius"/>
    </source>
</evidence>
<reference evidence="2 3" key="1">
    <citation type="submission" date="2017-11" db="EMBL/GenBank/DDBJ databases">
        <title>Draft genome sequence of environmental isolate Aeromonas lusitania sp. nov. MDC 2473.</title>
        <authorList>
            <person name="Colston S.M."/>
            <person name="Navarro A."/>
            <person name="Martinez-Murcia A.J."/>
            <person name="Graf J."/>
        </authorList>
    </citation>
    <scope>NUCLEOTIDE SEQUENCE [LARGE SCALE GENOMIC DNA]</scope>
    <source>
        <strain evidence="2 3">MDC 2473</strain>
    </source>
</reference>
<feature type="transmembrane region" description="Helical" evidence="1">
    <location>
        <begin position="156"/>
        <end position="176"/>
    </location>
</feature>
<keyword evidence="1" id="KW-0812">Transmembrane</keyword>
<keyword evidence="1" id="KW-0472">Membrane</keyword>
<organism evidence="2 3">
    <name type="scientific">Aeromonas lusitana</name>
    <dbReference type="NCBI Taxonomy" id="931529"/>
    <lineage>
        <taxon>Bacteria</taxon>
        <taxon>Pseudomonadati</taxon>
        <taxon>Pseudomonadota</taxon>
        <taxon>Gammaproteobacteria</taxon>
        <taxon>Aeromonadales</taxon>
        <taxon>Aeromonadaceae</taxon>
        <taxon>Aeromonas</taxon>
    </lineage>
</organism>
<evidence type="ECO:0000313" key="3">
    <source>
        <dbReference type="Proteomes" id="UP000232060"/>
    </source>
</evidence>
<dbReference type="EMBL" id="PGCP01000005">
    <property type="protein sequence ID" value="PJC94080.1"/>
    <property type="molecule type" value="Genomic_DNA"/>
</dbReference>
<name>A0A2M8HC19_9GAMM</name>
<protein>
    <submittedName>
        <fullName evidence="2">Uncharacterized protein</fullName>
    </submittedName>
</protein>
<proteinExistence type="predicted"/>
<dbReference type="AlphaFoldDB" id="A0A2M8HC19"/>
<feature type="transmembrane region" description="Helical" evidence="1">
    <location>
        <begin position="27"/>
        <end position="44"/>
    </location>
</feature>
<sequence length="183" mass="21153">MTKVRFQSTWFWRVFGICAMQKGWTKFLVAVAIMAGFWSVVLYVELLNPALPLEQLTKNEGVLVQVYKPLRTAHDSAIRILTDSGEEIAYRGSIYNKAALLAAKGKRVTVWSQPYYRFWWPFYFEQAWQVQEGEQVLISYENTYKGLLRYRSSDEWLAKHLLILTILSLAIVALVCHKGVPAK</sequence>
<comment type="caution">
    <text evidence="2">The sequence shown here is derived from an EMBL/GenBank/DDBJ whole genome shotgun (WGS) entry which is preliminary data.</text>
</comment>
<keyword evidence="3" id="KW-1185">Reference proteome</keyword>